<dbReference type="PANTHER" id="PTHR13947">
    <property type="entry name" value="GNAT FAMILY N-ACETYLTRANSFERASE"/>
    <property type="match status" value="1"/>
</dbReference>
<dbReference type="PANTHER" id="PTHR13947:SF37">
    <property type="entry name" value="LD18367P"/>
    <property type="match status" value="1"/>
</dbReference>
<comment type="caution">
    <text evidence="3">The sequence shown here is derived from an EMBL/GenBank/DDBJ whole genome shotgun (WGS) entry which is preliminary data.</text>
</comment>
<keyword evidence="1 3" id="KW-0808">Transferase</keyword>
<organism evidence="3 4">
    <name type="scientific">Leptospira gomenensis</name>
    <dbReference type="NCBI Taxonomy" id="2484974"/>
    <lineage>
        <taxon>Bacteria</taxon>
        <taxon>Pseudomonadati</taxon>
        <taxon>Spirochaetota</taxon>
        <taxon>Spirochaetia</taxon>
        <taxon>Leptospirales</taxon>
        <taxon>Leptospiraceae</taxon>
        <taxon>Leptospira</taxon>
    </lineage>
</organism>
<gene>
    <name evidence="3" type="ORF">EHQ17_12830</name>
</gene>
<evidence type="ECO:0000313" key="3">
    <source>
        <dbReference type="EMBL" id="TGK31665.1"/>
    </source>
</evidence>
<dbReference type="EMBL" id="RQFA01000061">
    <property type="protein sequence ID" value="TGK31665.1"/>
    <property type="molecule type" value="Genomic_DNA"/>
</dbReference>
<dbReference type="OrthoDB" id="5197788at2"/>
<evidence type="ECO:0000256" key="1">
    <source>
        <dbReference type="ARBA" id="ARBA00022679"/>
    </source>
</evidence>
<dbReference type="PROSITE" id="PS51186">
    <property type="entry name" value="GNAT"/>
    <property type="match status" value="1"/>
</dbReference>
<dbReference type="InterPro" id="IPR050769">
    <property type="entry name" value="NAT_camello-type"/>
</dbReference>
<dbReference type="RefSeq" id="WP_135591958.1">
    <property type="nucleotide sequence ID" value="NZ_RQEZ01000101.1"/>
</dbReference>
<protein>
    <submittedName>
        <fullName evidence="3">GNAT family N-acetyltransferase</fullName>
    </submittedName>
</protein>
<dbReference type="NCBIfam" id="NF040501">
    <property type="entry name" value="resist_ArsN2"/>
    <property type="match status" value="1"/>
</dbReference>
<name>A0A5F1YTW6_9LEPT</name>
<dbReference type="CDD" id="cd04301">
    <property type="entry name" value="NAT_SF"/>
    <property type="match status" value="1"/>
</dbReference>
<dbReference type="SUPFAM" id="SSF55729">
    <property type="entry name" value="Acyl-CoA N-acyltransferases (Nat)"/>
    <property type="match status" value="1"/>
</dbReference>
<feature type="domain" description="N-acetyltransferase" evidence="2">
    <location>
        <begin position="1"/>
        <end position="147"/>
    </location>
</feature>
<keyword evidence="4" id="KW-1185">Reference proteome</keyword>
<proteinExistence type="predicted"/>
<dbReference type="Pfam" id="PF00583">
    <property type="entry name" value="Acetyltransf_1"/>
    <property type="match status" value="1"/>
</dbReference>
<evidence type="ECO:0000313" key="4">
    <source>
        <dbReference type="Proteomes" id="UP000298277"/>
    </source>
</evidence>
<dbReference type="Proteomes" id="UP000298277">
    <property type="component" value="Unassembled WGS sequence"/>
</dbReference>
<evidence type="ECO:0000259" key="2">
    <source>
        <dbReference type="PROSITE" id="PS51186"/>
    </source>
</evidence>
<sequence length="150" mass="17204">MKKTIYRFETEEDEPFIQSLLEKNNLPYQDIGIGNRFDFILAERDGTLVGVVGLEVFDEVALLRSFCVEEKYRNEKIGTSLYQKMLAHARSKGVDELYLLTTSAERYFLRLGFEIVDRKTAPDSIRTSSEFQDFCPGSAAFMKRSLPPSP</sequence>
<reference evidence="3" key="1">
    <citation type="journal article" date="2019" name="PLoS Negl. Trop. Dis.">
        <title>Revisiting the worldwide diversity of Leptospira species in the environment.</title>
        <authorList>
            <person name="Vincent A.T."/>
            <person name="Schiettekatte O."/>
            <person name="Bourhy P."/>
            <person name="Veyrier F.J."/>
            <person name="Picardeau M."/>
        </authorList>
    </citation>
    <scope>NUCLEOTIDE SEQUENCE [LARGE SCALE GENOMIC DNA]</scope>
    <source>
        <strain evidence="3">201800299</strain>
    </source>
</reference>
<accession>A0A5F1YTW6</accession>
<dbReference type="GO" id="GO:0008080">
    <property type="term" value="F:N-acetyltransferase activity"/>
    <property type="evidence" value="ECO:0007669"/>
    <property type="project" value="InterPro"/>
</dbReference>
<dbReference type="InterPro" id="IPR016181">
    <property type="entry name" value="Acyl_CoA_acyltransferase"/>
</dbReference>
<dbReference type="AlphaFoldDB" id="A0A5F1YTW6"/>
<dbReference type="Gene3D" id="3.40.630.30">
    <property type="match status" value="1"/>
</dbReference>
<dbReference type="InterPro" id="IPR000182">
    <property type="entry name" value="GNAT_dom"/>
</dbReference>